<dbReference type="AlphaFoldDB" id="A0A3B1JN32"/>
<dbReference type="PANTHER" id="PTHR14389">
    <property type="entry name" value="SI:CH1073-475A24.1"/>
    <property type="match status" value="1"/>
</dbReference>
<dbReference type="GO" id="GO:0006260">
    <property type="term" value="P:DNA replication"/>
    <property type="evidence" value="ECO:0007669"/>
    <property type="project" value="TreeGrafter"/>
</dbReference>
<sequence>MAHSHSFKFCKKDNSDPHQINCTSSGTVLQALQTSDHFTTLVNNQTFIIERKKKNPLMGELLHIHTFTEEKDQKDKSTKVKDEGAQDAEDAQKTKPASGELITFTVESKGGKNTKSKQIVRNKILKDFKTLSVYAYSEDTIEEALKRDGRFADTVFHDRCKLHDLNDKTKLEEESTMTKSEKTENQEKKTHKKSSNMPAFLNSCVKEISGTLPSQFPELVKCMAEITPSECCKEYLQLIREAFIERTRAFSTMCQVEKLVNLGTSVCTVNTATSHGTGFLLFDNFILTNAHVIEKSYDIQSKTLKSAATVNFNMGSGTSLEFPLSPDVFAVLYGRDEAGRYVDFALLKLQDCEYIMKNEDISKLPRLLKEYTSNPHAGGICIIGHPRSGVKRIDVSCIEPQTETILRSASGDFIQLSFSFLPDHMQSGCKIDGCNVNTYRTYFLYGSSGSPVFDEKCKLFAMHTGVYFTDEIREYAIGCSIPLHSIIQNIIKQLASRESLDVMFKFIETAAQNPCLEEYLKECEKYLKELAEALMRNQSERNAEMLARIYFEINRNGMWNLSQKIHQVLYINKKEQYFQLILRKIDVSRLSDFLASKYD</sequence>
<evidence type="ECO:0000256" key="1">
    <source>
        <dbReference type="SAM" id="MobiDB-lite"/>
    </source>
</evidence>
<dbReference type="GO" id="GO:0000785">
    <property type="term" value="C:chromatin"/>
    <property type="evidence" value="ECO:0007669"/>
    <property type="project" value="TreeGrafter"/>
</dbReference>
<reference evidence="3" key="1">
    <citation type="submission" date="2013-03" db="EMBL/GenBank/DDBJ databases">
        <authorList>
            <person name="Jeffery W."/>
            <person name="Warren W."/>
            <person name="Wilson R.K."/>
        </authorList>
    </citation>
    <scope>NUCLEOTIDE SEQUENCE</scope>
    <source>
        <strain evidence="3">female</strain>
    </source>
</reference>
<accession>A0A3B1JN32</accession>
<feature type="region of interest" description="Disordered" evidence="1">
    <location>
        <begin position="72"/>
        <end position="96"/>
    </location>
</feature>
<dbReference type="STRING" id="7994.ENSAMXP00000042754"/>
<dbReference type="Pfam" id="PF13365">
    <property type="entry name" value="Trypsin_2"/>
    <property type="match status" value="1"/>
</dbReference>
<proteinExistence type="predicted"/>
<dbReference type="Ensembl" id="ENSAMXT00000050332.1">
    <property type="protein sequence ID" value="ENSAMXP00000042754.1"/>
    <property type="gene ID" value="ENSAMXG00000041842.1"/>
</dbReference>
<reference evidence="2" key="4">
    <citation type="submission" date="2025-09" db="UniProtKB">
        <authorList>
            <consortium name="Ensembl"/>
        </authorList>
    </citation>
    <scope>IDENTIFICATION</scope>
</reference>
<protein>
    <recommendedName>
        <fullName evidence="4">Serine protease</fullName>
    </recommendedName>
</protein>
<evidence type="ECO:0000313" key="2">
    <source>
        <dbReference type="Ensembl" id="ENSAMXP00000042754.1"/>
    </source>
</evidence>
<evidence type="ECO:0000313" key="3">
    <source>
        <dbReference type="Proteomes" id="UP000018467"/>
    </source>
</evidence>
<dbReference type="InterPro" id="IPR009003">
    <property type="entry name" value="Peptidase_S1_PA"/>
</dbReference>
<dbReference type="PANTHER" id="PTHR14389:SF3">
    <property type="entry name" value="PROTEIN FAM111A-LIKE"/>
    <property type="match status" value="1"/>
</dbReference>
<reference evidence="2" key="3">
    <citation type="submission" date="2025-08" db="UniProtKB">
        <authorList>
            <consortium name="Ensembl"/>
        </authorList>
    </citation>
    <scope>IDENTIFICATION</scope>
</reference>
<keyword evidence="3" id="KW-1185">Reference proteome</keyword>
<organism evidence="2 3">
    <name type="scientific">Astyanax mexicanus</name>
    <name type="common">Blind cave fish</name>
    <name type="synonym">Astyanax fasciatus mexicanus</name>
    <dbReference type="NCBI Taxonomy" id="7994"/>
    <lineage>
        <taxon>Eukaryota</taxon>
        <taxon>Metazoa</taxon>
        <taxon>Chordata</taxon>
        <taxon>Craniata</taxon>
        <taxon>Vertebrata</taxon>
        <taxon>Euteleostomi</taxon>
        <taxon>Actinopterygii</taxon>
        <taxon>Neopterygii</taxon>
        <taxon>Teleostei</taxon>
        <taxon>Ostariophysi</taxon>
        <taxon>Characiformes</taxon>
        <taxon>Characoidei</taxon>
        <taxon>Acestrorhamphidae</taxon>
        <taxon>Acestrorhamphinae</taxon>
        <taxon>Astyanax</taxon>
    </lineage>
</organism>
<feature type="compositionally biased region" description="Basic and acidic residues" evidence="1">
    <location>
        <begin position="72"/>
        <end position="84"/>
    </location>
</feature>
<dbReference type="InParanoid" id="A0A3B1JN32"/>
<feature type="compositionally biased region" description="Basic and acidic residues" evidence="1">
    <location>
        <begin position="179"/>
        <end position="188"/>
    </location>
</feature>
<feature type="region of interest" description="Disordered" evidence="1">
    <location>
        <begin position="171"/>
        <end position="192"/>
    </location>
</feature>
<dbReference type="Bgee" id="ENSAMXG00000041842">
    <property type="expression patterns" value="Expressed in olfactory epithelium and 7 other cell types or tissues"/>
</dbReference>
<name>A0A3B1JN32_ASTMX</name>
<reference evidence="3" key="2">
    <citation type="journal article" date="2014" name="Nat. Commun.">
        <title>The cavefish genome reveals candidate genes for eye loss.</title>
        <authorList>
            <person name="McGaugh S.E."/>
            <person name="Gross J.B."/>
            <person name="Aken B."/>
            <person name="Blin M."/>
            <person name="Borowsky R."/>
            <person name="Chalopin D."/>
            <person name="Hinaux H."/>
            <person name="Jeffery W.R."/>
            <person name="Keene A."/>
            <person name="Ma L."/>
            <person name="Minx P."/>
            <person name="Murphy D."/>
            <person name="O'Quin K.E."/>
            <person name="Retaux S."/>
            <person name="Rohner N."/>
            <person name="Searle S.M."/>
            <person name="Stahl B.A."/>
            <person name="Tabin C."/>
            <person name="Volff J.N."/>
            <person name="Yoshizawa M."/>
            <person name="Warren W.C."/>
        </authorList>
    </citation>
    <scope>NUCLEOTIDE SEQUENCE [LARGE SCALE GENOMIC DNA]</scope>
    <source>
        <strain evidence="3">female</strain>
    </source>
</reference>
<dbReference type="GeneTree" id="ENSGT00390000005182"/>
<dbReference type="GO" id="GO:0005634">
    <property type="term" value="C:nucleus"/>
    <property type="evidence" value="ECO:0007669"/>
    <property type="project" value="TreeGrafter"/>
</dbReference>
<evidence type="ECO:0008006" key="4">
    <source>
        <dbReference type="Google" id="ProtNLM"/>
    </source>
</evidence>
<dbReference type="SUPFAM" id="SSF50494">
    <property type="entry name" value="Trypsin-like serine proteases"/>
    <property type="match status" value="1"/>
</dbReference>
<dbReference type="Proteomes" id="UP000018467">
    <property type="component" value="Unassembled WGS sequence"/>
</dbReference>
<dbReference type="Gene3D" id="2.40.10.10">
    <property type="entry name" value="Trypsin-like serine proteases"/>
    <property type="match status" value="2"/>
</dbReference>
<dbReference type="InterPro" id="IPR043504">
    <property type="entry name" value="Peptidase_S1_PA_chymotrypsin"/>
</dbReference>